<comment type="caution">
    <text evidence="1">The sequence shown here is derived from an EMBL/GenBank/DDBJ whole genome shotgun (WGS) entry which is preliminary data.</text>
</comment>
<reference evidence="1" key="1">
    <citation type="submission" date="2020-11" db="EMBL/GenBank/DDBJ databases">
        <title>Sequencing the genomes of 1000 actinobacteria strains.</title>
        <authorList>
            <person name="Klenk H.-P."/>
        </authorList>
    </citation>
    <scope>NUCLEOTIDE SEQUENCE</scope>
    <source>
        <strain evidence="1">DSM 45356</strain>
    </source>
</reference>
<gene>
    <name evidence="1" type="ORF">IW245_002211</name>
</gene>
<accession>A0A8J7KP84</accession>
<protein>
    <submittedName>
        <fullName evidence="1">Uncharacterized protein</fullName>
    </submittedName>
</protein>
<dbReference type="AlphaFoldDB" id="A0A8J7KP84"/>
<dbReference type="RefSeq" id="WP_197003059.1">
    <property type="nucleotide sequence ID" value="NZ_BONS01000001.1"/>
</dbReference>
<keyword evidence="2" id="KW-1185">Reference proteome</keyword>
<evidence type="ECO:0000313" key="2">
    <source>
        <dbReference type="Proteomes" id="UP000622552"/>
    </source>
</evidence>
<dbReference type="EMBL" id="JADOUF010000001">
    <property type="protein sequence ID" value="MBG6136017.1"/>
    <property type="molecule type" value="Genomic_DNA"/>
</dbReference>
<organism evidence="1 2">
    <name type="scientific">Longispora fulva</name>
    <dbReference type="NCBI Taxonomy" id="619741"/>
    <lineage>
        <taxon>Bacteria</taxon>
        <taxon>Bacillati</taxon>
        <taxon>Actinomycetota</taxon>
        <taxon>Actinomycetes</taxon>
        <taxon>Micromonosporales</taxon>
        <taxon>Micromonosporaceae</taxon>
        <taxon>Longispora</taxon>
    </lineage>
</organism>
<sequence length="226" mass="25110">MTTAAAQWLWRHAPAPIRVEVHASRLLHALDGMAIVADAHATDDPSARRDAVHLAGRLRHWAYLVEDYRFAARTRWHLPAVVANALTWLVPDAPGQSAASLAVQVAQLVAWTMILQTWWRVAVAAYQRAAHRRRLHKEIAAARADPTQAGHLLAPDAVAIITERLAALCDPFAHLAATHRPGWPHLRRTGREPWWEQIEREVPAVLARLIPHTATVDPTPHLGAPQ</sequence>
<name>A0A8J7KP84_9ACTN</name>
<evidence type="ECO:0000313" key="1">
    <source>
        <dbReference type="EMBL" id="MBG6136017.1"/>
    </source>
</evidence>
<dbReference type="Proteomes" id="UP000622552">
    <property type="component" value="Unassembled WGS sequence"/>
</dbReference>
<proteinExistence type="predicted"/>